<organism evidence="1 2">
    <name type="scientific">Eumeta variegata</name>
    <name type="common">Bagworm moth</name>
    <name type="synonym">Eumeta japonica</name>
    <dbReference type="NCBI Taxonomy" id="151549"/>
    <lineage>
        <taxon>Eukaryota</taxon>
        <taxon>Metazoa</taxon>
        <taxon>Ecdysozoa</taxon>
        <taxon>Arthropoda</taxon>
        <taxon>Hexapoda</taxon>
        <taxon>Insecta</taxon>
        <taxon>Pterygota</taxon>
        <taxon>Neoptera</taxon>
        <taxon>Endopterygota</taxon>
        <taxon>Lepidoptera</taxon>
        <taxon>Glossata</taxon>
        <taxon>Ditrysia</taxon>
        <taxon>Tineoidea</taxon>
        <taxon>Psychidae</taxon>
        <taxon>Oiketicinae</taxon>
        <taxon>Eumeta</taxon>
    </lineage>
</organism>
<evidence type="ECO:0000313" key="2">
    <source>
        <dbReference type="Proteomes" id="UP000299102"/>
    </source>
</evidence>
<sequence>MRSPGEHLECTSLIRAAESALICGQNFLTEEQVRLERRYGVLNYRSTSVLLVTDLDVFITALNNVNNEIFIRYYRSEPRLVQKALVATPAGKWSNPFEESFYTEVRSKALCFQRHAKVNKFKNDGLLRLDVPDDKFDVIIKNETLDGILRRNGFLKRLRRRLTPKNRLERGQDTISGVRNHCKLWPDTSAGGRARRRRPGPAERRTDIIHHNRIAVLVFGRRGAPRGRNSQNKHKIRIIVEEMRPLRNTYAEAIEDEYWNNDVFLKDDEVGRLKKSEKMLNLQVIPETY</sequence>
<protein>
    <submittedName>
        <fullName evidence="1">Uncharacterized protein</fullName>
    </submittedName>
</protein>
<dbReference type="Proteomes" id="UP000299102">
    <property type="component" value="Unassembled WGS sequence"/>
</dbReference>
<keyword evidence="2" id="KW-1185">Reference proteome</keyword>
<evidence type="ECO:0000313" key="1">
    <source>
        <dbReference type="EMBL" id="GBP26816.1"/>
    </source>
</evidence>
<accession>A0A4C1ULG7</accession>
<reference evidence="1 2" key="1">
    <citation type="journal article" date="2019" name="Commun. Biol.">
        <title>The bagworm genome reveals a unique fibroin gene that provides high tensile strength.</title>
        <authorList>
            <person name="Kono N."/>
            <person name="Nakamura H."/>
            <person name="Ohtoshi R."/>
            <person name="Tomita M."/>
            <person name="Numata K."/>
            <person name="Arakawa K."/>
        </authorList>
    </citation>
    <scope>NUCLEOTIDE SEQUENCE [LARGE SCALE GENOMIC DNA]</scope>
</reference>
<dbReference type="EMBL" id="BGZK01000185">
    <property type="protein sequence ID" value="GBP26816.1"/>
    <property type="molecule type" value="Genomic_DNA"/>
</dbReference>
<proteinExistence type="predicted"/>
<name>A0A4C1ULG7_EUMVA</name>
<dbReference type="AlphaFoldDB" id="A0A4C1ULG7"/>
<comment type="caution">
    <text evidence="1">The sequence shown here is derived from an EMBL/GenBank/DDBJ whole genome shotgun (WGS) entry which is preliminary data.</text>
</comment>
<gene>
    <name evidence="1" type="ORF">EVAR_81181_1</name>
</gene>